<evidence type="ECO:0000256" key="2">
    <source>
        <dbReference type="ARBA" id="ARBA00022643"/>
    </source>
</evidence>
<reference evidence="4 5" key="1">
    <citation type="submission" date="2024-09" db="EMBL/GenBank/DDBJ databases">
        <authorList>
            <person name="Sun Q."/>
            <person name="Mori K."/>
        </authorList>
    </citation>
    <scope>NUCLEOTIDE SEQUENCE [LARGE SCALE GENOMIC DNA]</scope>
    <source>
        <strain evidence="4 5">TBRC 3947</strain>
    </source>
</reference>
<dbReference type="PANTHER" id="PTHR32332:SF20">
    <property type="entry name" value="2-NITROPROPANE DIOXYGENASE-LIKE PROTEIN"/>
    <property type="match status" value="1"/>
</dbReference>
<dbReference type="PANTHER" id="PTHR32332">
    <property type="entry name" value="2-NITROPROPANE DIOXYGENASE"/>
    <property type="match status" value="1"/>
</dbReference>
<dbReference type="GO" id="GO:0016491">
    <property type="term" value="F:oxidoreductase activity"/>
    <property type="evidence" value="ECO:0007669"/>
    <property type="project" value="UniProtKB-KW"/>
</dbReference>
<evidence type="ECO:0000256" key="1">
    <source>
        <dbReference type="ARBA" id="ARBA00022630"/>
    </source>
</evidence>
<evidence type="ECO:0000313" key="5">
    <source>
        <dbReference type="Proteomes" id="UP001589867"/>
    </source>
</evidence>
<keyword evidence="3 4" id="KW-0560">Oxidoreductase</keyword>
<dbReference type="Gene3D" id="3.20.20.70">
    <property type="entry name" value="Aldolase class I"/>
    <property type="match status" value="1"/>
</dbReference>
<dbReference type="Proteomes" id="UP001589867">
    <property type="component" value="Unassembled WGS sequence"/>
</dbReference>
<name>A0ABV6M9T6_9ACTN</name>
<evidence type="ECO:0000256" key="3">
    <source>
        <dbReference type="ARBA" id="ARBA00023002"/>
    </source>
</evidence>
<dbReference type="InterPro" id="IPR013785">
    <property type="entry name" value="Aldolase_TIM"/>
</dbReference>
<dbReference type="EMBL" id="JBHLUH010000060">
    <property type="protein sequence ID" value="MFC0531465.1"/>
    <property type="molecule type" value="Genomic_DNA"/>
</dbReference>
<dbReference type="EC" id="1.13.12.-" evidence="4"/>
<dbReference type="RefSeq" id="WP_377255930.1">
    <property type="nucleotide sequence ID" value="NZ_JBHLUH010000060.1"/>
</dbReference>
<gene>
    <name evidence="4" type="ORF">ACFFIA_27855</name>
</gene>
<proteinExistence type="predicted"/>
<dbReference type="InterPro" id="IPR004136">
    <property type="entry name" value="NMO"/>
</dbReference>
<organism evidence="4 5">
    <name type="scientific">Phytohabitans kaempferiae</name>
    <dbReference type="NCBI Taxonomy" id="1620943"/>
    <lineage>
        <taxon>Bacteria</taxon>
        <taxon>Bacillati</taxon>
        <taxon>Actinomycetota</taxon>
        <taxon>Actinomycetes</taxon>
        <taxon>Micromonosporales</taxon>
        <taxon>Micromonosporaceae</taxon>
    </lineage>
</organism>
<protein>
    <submittedName>
        <fullName evidence="4">NAD(P)H-dependent flavin oxidoreductase</fullName>
        <ecNumber evidence="4">1.13.12.-</ecNumber>
    </submittedName>
</protein>
<keyword evidence="5" id="KW-1185">Reference proteome</keyword>
<keyword evidence="2" id="KW-0288">FMN</keyword>
<comment type="caution">
    <text evidence="4">The sequence shown here is derived from an EMBL/GenBank/DDBJ whole genome shotgun (WGS) entry which is preliminary data.</text>
</comment>
<accession>A0ABV6M9T6</accession>
<dbReference type="CDD" id="cd04730">
    <property type="entry name" value="NPD_like"/>
    <property type="match status" value="1"/>
</dbReference>
<keyword evidence="1" id="KW-0285">Flavoprotein</keyword>
<dbReference type="Pfam" id="PF03060">
    <property type="entry name" value="NMO"/>
    <property type="match status" value="1"/>
</dbReference>
<dbReference type="SUPFAM" id="SSF51412">
    <property type="entry name" value="Inosine monophosphate dehydrogenase (IMPDH)"/>
    <property type="match status" value="1"/>
</dbReference>
<evidence type="ECO:0000313" key="4">
    <source>
        <dbReference type="EMBL" id="MFC0531465.1"/>
    </source>
</evidence>
<sequence length="323" mass="34635">MKTRITELLRIEKPIMQGGMQWIGYAELAAAVSNAGGLGLITALTQPTPQALYDEIRRCHDLTDKPFGINLTTLPSINPPPYDEYRDAAIQAGISVVETSGSNPGVFTSYYQRAGVKVIHKATSVRHALKAASAGVDAIIVDGFECAGHPGEEDIPGLVLIPAVADRVGVPLLAAGGIGDGRGLAAALALGADGIVMGTRFMATREAPIHPDVKRRIVANDERETNLIFRELRNTARVARNSVSEKVVEILRNGGAFEDVRHLVAGARGKRVYETGDLEAGIWWAGLSQVFVRDVPTCRELLDRIVAEAEEIIAGRLSGMIQK</sequence>